<sequence length="196" mass="20639">MHPNAATLRLAVLPRAGILTDAVLVLGGALFVALAAQISISLGFTPVPITGQTFAVVVVGAALGSVRGATSLAVYLLLGLVGAPVYSEHKHGWEVFSGATGGYIVGFVLAAFLIGYLAERGWDKHFSSSLSAMLSGSVVIYLCGNIWLHHFLHASWNTTLTYGLYPFVPGDVFKLYLAGLALPAAWKLVQRVKGSE</sequence>
<dbReference type="GO" id="GO:0005886">
    <property type="term" value="C:plasma membrane"/>
    <property type="evidence" value="ECO:0007669"/>
    <property type="project" value="InterPro"/>
</dbReference>
<reference evidence="2" key="1">
    <citation type="submission" date="2020-05" db="EMBL/GenBank/DDBJ databases">
        <authorList>
            <person name="Chiriac C."/>
            <person name="Salcher M."/>
            <person name="Ghai R."/>
            <person name="Kavagutti S V."/>
        </authorList>
    </citation>
    <scope>NUCLEOTIDE SEQUENCE</scope>
</reference>
<evidence type="ECO:0000256" key="1">
    <source>
        <dbReference type="SAM" id="Phobius"/>
    </source>
</evidence>
<dbReference type="GO" id="GO:0015225">
    <property type="term" value="F:biotin transmembrane transporter activity"/>
    <property type="evidence" value="ECO:0007669"/>
    <property type="project" value="InterPro"/>
</dbReference>
<dbReference type="EMBL" id="CAEZXP010000003">
    <property type="protein sequence ID" value="CAB4699481.1"/>
    <property type="molecule type" value="Genomic_DNA"/>
</dbReference>
<feature type="transmembrane region" description="Helical" evidence="1">
    <location>
        <begin position="130"/>
        <end position="152"/>
    </location>
</feature>
<dbReference type="PANTHER" id="PTHR34295">
    <property type="entry name" value="BIOTIN TRANSPORTER BIOY"/>
    <property type="match status" value="1"/>
</dbReference>
<dbReference type="Gene3D" id="1.10.1760.20">
    <property type="match status" value="1"/>
</dbReference>
<dbReference type="AlphaFoldDB" id="A0A6J6PJ28"/>
<evidence type="ECO:0000313" key="2">
    <source>
        <dbReference type="EMBL" id="CAB4699481.1"/>
    </source>
</evidence>
<keyword evidence="1" id="KW-0812">Transmembrane</keyword>
<protein>
    <submittedName>
        <fullName evidence="2">Unannotated protein</fullName>
    </submittedName>
</protein>
<dbReference type="PIRSF" id="PIRSF016661">
    <property type="entry name" value="BioY"/>
    <property type="match status" value="1"/>
</dbReference>
<name>A0A6J6PJ28_9ZZZZ</name>
<organism evidence="2">
    <name type="scientific">freshwater metagenome</name>
    <dbReference type="NCBI Taxonomy" id="449393"/>
    <lineage>
        <taxon>unclassified sequences</taxon>
        <taxon>metagenomes</taxon>
        <taxon>ecological metagenomes</taxon>
    </lineage>
</organism>
<keyword evidence="1" id="KW-0472">Membrane</keyword>
<keyword evidence="1" id="KW-1133">Transmembrane helix</keyword>
<accession>A0A6J6PJ28</accession>
<dbReference type="Pfam" id="PF02632">
    <property type="entry name" value="BioY"/>
    <property type="match status" value="1"/>
</dbReference>
<gene>
    <name evidence="2" type="ORF">UFOPK2399_01253</name>
</gene>
<feature type="transmembrane region" description="Helical" evidence="1">
    <location>
        <begin position="172"/>
        <end position="189"/>
    </location>
</feature>
<feature type="transmembrane region" description="Helical" evidence="1">
    <location>
        <begin position="54"/>
        <end position="78"/>
    </location>
</feature>
<dbReference type="InterPro" id="IPR003784">
    <property type="entry name" value="BioY"/>
</dbReference>
<feature type="transmembrane region" description="Helical" evidence="1">
    <location>
        <begin position="22"/>
        <end position="42"/>
    </location>
</feature>
<proteinExistence type="predicted"/>
<dbReference type="PANTHER" id="PTHR34295:SF1">
    <property type="entry name" value="BIOTIN TRANSPORTER BIOY"/>
    <property type="match status" value="1"/>
</dbReference>
<feature type="transmembrane region" description="Helical" evidence="1">
    <location>
        <begin position="98"/>
        <end position="118"/>
    </location>
</feature>